<proteinExistence type="predicted"/>
<dbReference type="Proteomes" id="UP000315295">
    <property type="component" value="Unassembled WGS sequence"/>
</dbReference>
<sequence length="124" mass="13944">MASITLTKKIDRMVDVDSMHDEDLSCKVFDVMHVFGAKYETLHSENPLRDETLCPLRDKTLHRINCNGRSPDAYGSFLEVRPRETARPNRAGDEPESDSGTATEQPHIKPSRGCKPLSMDGLEE</sequence>
<gene>
    <name evidence="2" type="ORF">C1H46_032644</name>
</gene>
<keyword evidence="3" id="KW-1185">Reference proteome</keyword>
<dbReference type="AlphaFoldDB" id="A0A540L5N5"/>
<dbReference type="EMBL" id="VIEB01000751">
    <property type="protein sequence ID" value="TQD81801.1"/>
    <property type="molecule type" value="Genomic_DNA"/>
</dbReference>
<comment type="caution">
    <text evidence="2">The sequence shown here is derived from an EMBL/GenBank/DDBJ whole genome shotgun (WGS) entry which is preliminary data.</text>
</comment>
<organism evidence="2 3">
    <name type="scientific">Malus baccata</name>
    <name type="common">Siberian crab apple</name>
    <name type="synonym">Pyrus baccata</name>
    <dbReference type="NCBI Taxonomy" id="106549"/>
    <lineage>
        <taxon>Eukaryota</taxon>
        <taxon>Viridiplantae</taxon>
        <taxon>Streptophyta</taxon>
        <taxon>Embryophyta</taxon>
        <taxon>Tracheophyta</taxon>
        <taxon>Spermatophyta</taxon>
        <taxon>Magnoliopsida</taxon>
        <taxon>eudicotyledons</taxon>
        <taxon>Gunneridae</taxon>
        <taxon>Pentapetalae</taxon>
        <taxon>rosids</taxon>
        <taxon>fabids</taxon>
        <taxon>Rosales</taxon>
        <taxon>Rosaceae</taxon>
        <taxon>Amygdaloideae</taxon>
        <taxon>Maleae</taxon>
        <taxon>Malus</taxon>
    </lineage>
</organism>
<evidence type="ECO:0000256" key="1">
    <source>
        <dbReference type="SAM" id="MobiDB-lite"/>
    </source>
</evidence>
<accession>A0A540L5N5</accession>
<protein>
    <submittedName>
        <fullName evidence="2">Uncharacterized protein</fullName>
    </submittedName>
</protein>
<reference evidence="2 3" key="1">
    <citation type="journal article" date="2019" name="G3 (Bethesda)">
        <title>Sequencing of a Wild Apple (Malus baccata) Genome Unravels the Differences Between Cultivated and Wild Apple Species Regarding Disease Resistance and Cold Tolerance.</title>
        <authorList>
            <person name="Chen X."/>
        </authorList>
    </citation>
    <scope>NUCLEOTIDE SEQUENCE [LARGE SCALE GENOMIC DNA]</scope>
    <source>
        <strain evidence="3">cv. Shandingzi</strain>
        <tissue evidence="2">Leaves</tissue>
    </source>
</reference>
<evidence type="ECO:0000313" key="2">
    <source>
        <dbReference type="EMBL" id="TQD81801.1"/>
    </source>
</evidence>
<feature type="compositionally biased region" description="Basic and acidic residues" evidence="1">
    <location>
        <begin position="80"/>
        <end position="93"/>
    </location>
</feature>
<feature type="region of interest" description="Disordered" evidence="1">
    <location>
        <begin position="68"/>
        <end position="124"/>
    </location>
</feature>
<name>A0A540L5N5_MALBA</name>
<evidence type="ECO:0000313" key="3">
    <source>
        <dbReference type="Proteomes" id="UP000315295"/>
    </source>
</evidence>